<accession>A0A9Q1J6J1</accession>
<dbReference type="PANTHER" id="PTHR37984">
    <property type="entry name" value="PROTEIN CBG26694"/>
    <property type="match status" value="1"/>
</dbReference>
<reference evidence="2" key="1">
    <citation type="journal article" date="2023" name="Science">
        <title>Genome structures resolve the early diversification of teleost fishes.</title>
        <authorList>
            <person name="Parey E."/>
            <person name="Louis A."/>
            <person name="Montfort J."/>
            <person name="Bouchez O."/>
            <person name="Roques C."/>
            <person name="Iampietro C."/>
            <person name="Lluch J."/>
            <person name="Castinel A."/>
            <person name="Donnadieu C."/>
            <person name="Desvignes T."/>
            <person name="Floi Bucao C."/>
            <person name="Jouanno E."/>
            <person name="Wen M."/>
            <person name="Mejri S."/>
            <person name="Dirks R."/>
            <person name="Jansen H."/>
            <person name="Henkel C."/>
            <person name="Chen W.J."/>
            <person name="Zahm M."/>
            <person name="Cabau C."/>
            <person name="Klopp C."/>
            <person name="Thompson A.W."/>
            <person name="Robinson-Rechavi M."/>
            <person name="Braasch I."/>
            <person name="Lecointre G."/>
            <person name="Bobe J."/>
            <person name="Postlethwait J.H."/>
            <person name="Berthelot C."/>
            <person name="Roest Crollius H."/>
            <person name="Guiguen Y."/>
        </authorList>
    </citation>
    <scope>NUCLEOTIDE SEQUENCE</scope>
    <source>
        <strain evidence="2">WJC10195</strain>
    </source>
</reference>
<keyword evidence="3" id="KW-1185">Reference proteome</keyword>
<feature type="compositionally biased region" description="Basic and acidic residues" evidence="1">
    <location>
        <begin position="232"/>
        <end position="249"/>
    </location>
</feature>
<dbReference type="InterPro" id="IPR043502">
    <property type="entry name" value="DNA/RNA_pol_sf"/>
</dbReference>
<dbReference type="InterPro" id="IPR043128">
    <property type="entry name" value="Rev_trsase/Diguanyl_cyclase"/>
</dbReference>
<name>A0A9Q1J6J1_SYNKA</name>
<feature type="region of interest" description="Disordered" evidence="1">
    <location>
        <begin position="207"/>
        <end position="249"/>
    </location>
</feature>
<proteinExistence type="predicted"/>
<dbReference type="SUPFAM" id="SSF56672">
    <property type="entry name" value="DNA/RNA polymerases"/>
    <property type="match status" value="1"/>
</dbReference>
<dbReference type="OrthoDB" id="775972at2759"/>
<evidence type="ECO:0000313" key="2">
    <source>
        <dbReference type="EMBL" id="KAJ8369166.1"/>
    </source>
</evidence>
<protein>
    <submittedName>
        <fullName evidence="2">Uncharacterized protein</fullName>
    </submittedName>
</protein>
<dbReference type="InterPro" id="IPR050951">
    <property type="entry name" value="Retrovirus_Pol_polyprotein"/>
</dbReference>
<comment type="caution">
    <text evidence="2">The sequence shown here is derived from an EMBL/GenBank/DDBJ whole genome shotgun (WGS) entry which is preliminary data.</text>
</comment>
<evidence type="ECO:0000313" key="3">
    <source>
        <dbReference type="Proteomes" id="UP001152622"/>
    </source>
</evidence>
<dbReference type="Gene3D" id="3.30.70.270">
    <property type="match status" value="1"/>
</dbReference>
<evidence type="ECO:0000256" key="1">
    <source>
        <dbReference type="SAM" id="MobiDB-lite"/>
    </source>
</evidence>
<feature type="compositionally biased region" description="Polar residues" evidence="1">
    <location>
        <begin position="218"/>
        <end position="228"/>
    </location>
</feature>
<sequence length="695" mass="76877">MALVNAECPIEGCDYIARHAAAAVVAAMLSIHATVHVAAPRAPGANAKMEKLKRPSIALAGTGEAWSYFITRWGEYKTGTKLVGPDIVAQLLECCEEDLRKDLTHAAGKSLADSDEKDVLAAMKALAVRAENTMVAQVAQSNMRQGYEEPIRSFHARIKGQADTCKRDTTQCDCPRHRGLADFDLLGEKNQDMPLKDMIEYIEAKESGKRSASRLLDPQSTDTISSSYRRGKQQDARTRGGARPEKSTAKPEGVCIYCGEVGHGKTPQWRARRAECPGYGKKCRKCGRQNHLDKACLGGRSTRPPSEETDGTCDEQTAAFVELCTVTVASADGELRTLPLAHHLYDDMCDKWMKRASSPQPYVNLTLTNEREDYKALGFDLLKRTRAVSLPAMADTGCQSYLIGIKVAQQMGLSTEDLIPVSMTMKAANNKGIRILGAAVVRFAGSSGDARRLETRQIAYVTDTSNRIFHSRAACVDLGMISDKFPTLGEVNLATSEVCDCPRRAEPPTRPTTLPMLATEANREALRRHLLEMYAQSTFNTCPHQPLPRMTGPPLRLMLNEDATPVACHTPIPVAIHWQDEVKAGLDQDVRLGVLEEVPIGTPVTWCHRMVICAKKSGKPRRTVDFQALNKHALRETHHTQSPFHQARRVPNGKRKTVFDAWNGYHSVPLHEDDRHKTTFITPWGRYRYLSAPQG</sequence>
<dbReference type="AlphaFoldDB" id="A0A9Q1J6J1"/>
<dbReference type="Gene3D" id="3.10.10.10">
    <property type="entry name" value="HIV Type 1 Reverse Transcriptase, subunit A, domain 1"/>
    <property type="match status" value="1"/>
</dbReference>
<organism evidence="2 3">
    <name type="scientific">Synaphobranchus kaupii</name>
    <name type="common">Kaup's arrowtooth eel</name>
    <dbReference type="NCBI Taxonomy" id="118154"/>
    <lineage>
        <taxon>Eukaryota</taxon>
        <taxon>Metazoa</taxon>
        <taxon>Chordata</taxon>
        <taxon>Craniata</taxon>
        <taxon>Vertebrata</taxon>
        <taxon>Euteleostomi</taxon>
        <taxon>Actinopterygii</taxon>
        <taxon>Neopterygii</taxon>
        <taxon>Teleostei</taxon>
        <taxon>Anguilliformes</taxon>
        <taxon>Synaphobranchidae</taxon>
        <taxon>Synaphobranchus</taxon>
    </lineage>
</organism>
<dbReference type="Proteomes" id="UP001152622">
    <property type="component" value="Chromosome 3"/>
</dbReference>
<gene>
    <name evidence="2" type="ORF">SKAU_G00091940</name>
</gene>
<dbReference type="EMBL" id="JAINUF010000003">
    <property type="protein sequence ID" value="KAJ8369166.1"/>
    <property type="molecule type" value="Genomic_DNA"/>
</dbReference>
<dbReference type="PANTHER" id="PTHR37984:SF9">
    <property type="entry name" value="INTEGRASE CATALYTIC DOMAIN-CONTAINING PROTEIN"/>
    <property type="match status" value="1"/>
</dbReference>